<dbReference type="VEuPathDB" id="VectorBase:AALF022697"/>
<feature type="domain" description="Peptidase S1" evidence="12">
    <location>
        <begin position="194"/>
        <end position="442"/>
    </location>
</feature>
<reference evidence="13" key="1">
    <citation type="submission" date="2016-03" db="EMBL/GenBank/DDBJ databases">
        <title>RNAseq analyses of the sensorial organs of adult female Aedes albopictus.</title>
        <authorList>
            <person name="Fabrizio L."/>
            <person name="Ribeiro J.M."/>
            <person name="Arca B."/>
        </authorList>
    </citation>
    <scope>NUCLEOTIDE SEQUENCE</scope>
</reference>
<keyword evidence="9" id="KW-0325">Glycoprotein</keyword>
<dbReference type="PANTHER" id="PTHR24256">
    <property type="entry name" value="TRYPTASE-RELATED"/>
    <property type="match status" value="1"/>
</dbReference>
<evidence type="ECO:0000256" key="9">
    <source>
        <dbReference type="ARBA" id="ARBA00023180"/>
    </source>
</evidence>
<dbReference type="InterPro" id="IPR018114">
    <property type="entry name" value="TRYPSIN_HIS"/>
</dbReference>
<dbReference type="GO" id="GO:0004252">
    <property type="term" value="F:serine-type endopeptidase activity"/>
    <property type="evidence" value="ECO:0007669"/>
    <property type="project" value="InterPro"/>
</dbReference>
<evidence type="ECO:0000256" key="6">
    <source>
        <dbReference type="ARBA" id="ARBA00022825"/>
    </source>
</evidence>
<evidence type="ECO:0000256" key="1">
    <source>
        <dbReference type="ARBA" id="ARBA00004613"/>
    </source>
</evidence>
<evidence type="ECO:0000256" key="3">
    <source>
        <dbReference type="ARBA" id="ARBA00022670"/>
    </source>
</evidence>
<protein>
    <submittedName>
        <fullName evidence="13">Putative serine protease</fullName>
    </submittedName>
</protein>
<keyword evidence="5" id="KW-0378">Hydrolase</keyword>
<dbReference type="EMBL" id="GEHC01000608">
    <property type="protein sequence ID" value="JAV47037.1"/>
    <property type="molecule type" value="Transcribed_RNA"/>
</dbReference>
<dbReference type="InterPro" id="IPR001254">
    <property type="entry name" value="Trypsin_dom"/>
</dbReference>
<dbReference type="Pfam" id="PF16030">
    <property type="entry name" value="GD_N"/>
    <property type="match status" value="1"/>
</dbReference>
<dbReference type="InterPro" id="IPR043504">
    <property type="entry name" value="Peptidase_S1_PA_chymotrypsin"/>
</dbReference>
<keyword evidence="2" id="KW-0964">Secreted</keyword>
<comment type="similarity">
    <text evidence="10">Belongs to the peptidase S1 family. CLIP subfamily.</text>
</comment>
<evidence type="ECO:0000256" key="2">
    <source>
        <dbReference type="ARBA" id="ARBA00022525"/>
    </source>
</evidence>
<evidence type="ECO:0000313" key="13">
    <source>
        <dbReference type="EMBL" id="JAV47037.1"/>
    </source>
</evidence>
<dbReference type="Gene3D" id="2.40.10.10">
    <property type="entry name" value="Trypsin-like serine proteases"/>
    <property type="match status" value="1"/>
</dbReference>
<dbReference type="FunFam" id="2.40.10.10:FF:000146">
    <property type="entry name" value="Serine protease 53"/>
    <property type="match status" value="1"/>
</dbReference>
<sequence length="447" mass="50225">MCTKIILSQLIVVLMCYQLGQSAPIPASPCRNMFKYKTHSRTNETIGFIKLTDVDANENLRLDVQISVGALLKKNQKAYLKLSKSLEATYYDIVLNKTAKYWIKFPVQDPIPVLVSIVRNGEELCSGSQIERYPETTINLSYTIIAPKHIVEQYAMKYSSITPRTTRRPTTTTTLTPKHLQDTCGTSNLVTELAMNGISTRAGQFPWVVPLFKRKPRAEPEYFCVATIVTSRHLLTAAHCVYDMRPEEILAMPGKHDISDLSAGNGAIHADIQKISCHEEYESASDHLVDQDADIAVLRLENNLRFTQFIRPICLWRDQSPLNMNSAHKGVVSGWGENEEDSSTTTPFYYTSTIVSKQQCSENLEISIPKRARIFCGDGAGSVACRGDSGSAMVMSRNNRFYLRGVVSKAVLDEVTFKCDSSKYAIYTDVPSFIYWIMVNTYDIDDD</sequence>
<evidence type="ECO:0000256" key="4">
    <source>
        <dbReference type="ARBA" id="ARBA00022729"/>
    </source>
</evidence>
<accession>A0A1W7R7B1</accession>
<keyword evidence="7" id="KW-0865">Zymogen</keyword>
<name>A0A1W7R7B1_AEDAL</name>
<dbReference type="Pfam" id="PF00089">
    <property type="entry name" value="Trypsin"/>
    <property type="match status" value="1"/>
</dbReference>
<dbReference type="CDD" id="cd00190">
    <property type="entry name" value="Tryp_SPc"/>
    <property type="match status" value="1"/>
</dbReference>
<dbReference type="InterPro" id="IPR009003">
    <property type="entry name" value="Peptidase_S1_PA"/>
</dbReference>
<dbReference type="PRINTS" id="PR00722">
    <property type="entry name" value="CHYMOTRYPSIN"/>
</dbReference>
<evidence type="ECO:0000256" key="8">
    <source>
        <dbReference type="ARBA" id="ARBA00023157"/>
    </source>
</evidence>
<evidence type="ECO:0000256" key="10">
    <source>
        <dbReference type="ARBA" id="ARBA00024195"/>
    </source>
</evidence>
<evidence type="ECO:0000256" key="11">
    <source>
        <dbReference type="SAM" id="SignalP"/>
    </source>
</evidence>
<evidence type="ECO:0000259" key="12">
    <source>
        <dbReference type="PROSITE" id="PS50240"/>
    </source>
</evidence>
<keyword evidence="6" id="KW-0720">Serine protease</keyword>
<keyword evidence="3 13" id="KW-0645">Protease</keyword>
<comment type="subcellular location">
    <subcellularLocation>
        <location evidence="1">Secreted</location>
    </subcellularLocation>
</comment>
<dbReference type="VEuPathDB" id="VectorBase:AALFPA_060840"/>
<evidence type="ECO:0000256" key="7">
    <source>
        <dbReference type="ARBA" id="ARBA00023145"/>
    </source>
</evidence>
<keyword evidence="8" id="KW-1015">Disulfide bond</keyword>
<dbReference type="VEuPathDB" id="VectorBase:AALC636_038586"/>
<dbReference type="InterPro" id="IPR051487">
    <property type="entry name" value="Ser/Thr_Proteases_Immune/Dev"/>
</dbReference>
<organism evidence="13">
    <name type="scientific">Aedes albopictus</name>
    <name type="common">Asian tiger mosquito</name>
    <name type="synonym">Stegomyia albopicta</name>
    <dbReference type="NCBI Taxonomy" id="7160"/>
    <lineage>
        <taxon>Eukaryota</taxon>
        <taxon>Metazoa</taxon>
        <taxon>Ecdysozoa</taxon>
        <taxon>Arthropoda</taxon>
        <taxon>Hexapoda</taxon>
        <taxon>Insecta</taxon>
        <taxon>Pterygota</taxon>
        <taxon>Neoptera</taxon>
        <taxon>Endopterygota</taxon>
        <taxon>Diptera</taxon>
        <taxon>Nematocera</taxon>
        <taxon>Culicoidea</taxon>
        <taxon>Culicidae</taxon>
        <taxon>Culicinae</taxon>
        <taxon>Aedini</taxon>
        <taxon>Aedes</taxon>
        <taxon>Stegomyia</taxon>
    </lineage>
</organism>
<dbReference type="SUPFAM" id="SSF50494">
    <property type="entry name" value="Trypsin-like serine proteases"/>
    <property type="match status" value="1"/>
</dbReference>
<feature type="chain" id="PRO_5012099976" evidence="11">
    <location>
        <begin position="23"/>
        <end position="447"/>
    </location>
</feature>
<dbReference type="GO" id="GO:0006508">
    <property type="term" value="P:proteolysis"/>
    <property type="evidence" value="ECO:0007669"/>
    <property type="project" value="UniProtKB-KW"/>
</dbReference>
<dbReference type="InterPro" id="IPR001314">
    <property type="entry name" value="Peptidase_S1A"/>
</dbReference>
<evidence type="ECO:0000256" key="5">
    <source>
        <dbReference type="ARBA" id="ARBA00022801"/>
    </source>
</evidence>
<dbReference type="PROSITE" id="PS00134">
    <property type="entry name" value="TRYPSIN_HIS"/>
    <property type="match status" value="1"/>
</dbReference>
<keyword evidence="4 11" id="KW-0732">Signal</keyword>
<dbReference type="PROSITE" id="PS50240">
    <property type="entry name" value="TRYPSIN_DOM"/>
    <property type="match status" value="1"/>
</dbReference>
<dbReference type="GO" id="GO:0005576">
    <property type="term" value="C:extracellular region"/>
    <property type="evidence" value="ECO:0007669"/>
    <property type="project" value="UniProtKB-SubCell"/>
</dbReference>
<dbReference type="SMART" id="SM00020">
    <property type="entry name" value="Tryp_SPc"/>
    <property type="match status" value="1"/>
</dbReference>
<proteinExistence type="inferred from homology"/>
<feature type="signal peptide" evidence="11">
    <location>
        <begin position="1"/>
        <end position="22"/>
    </location>
</feature>
<dbReference type="InterPro" id="IPR031986">
    <property type="entry name" value="GD_N"/>
</dbReference>
<dbReference type="AlphaFoldDB" id="A0A1W7R7B1"/>